<organism evidence="1 2">
    <name type="scientific">Blepharisma stoltei</name>
    <dbReference type="NCBI Taxonomy" id="1481888"/>
    <lineage>
        <taxon>Eukaryota</taxon>
        <taxon>Sar</taxon>
        <taxon>Alveolata</taxon>
        <taxon>Ciliophora</taxon>
        <taxon>Postciliodesmatophora</taxon>
        <taxon>Heterotrichea</taxon>
        <taxon>Heterotrichida</taxon>
        <taxon>Blepharismidae</taxon>
        <taxon>Blepharisma</taxon>
    </lineage>
</organism>
<evidence type="ECO:0000313" key="2">
    <source>
        <dbReference type="Proteomes" id="UP001162131"/>
    </source>
</evidence>
<evidence type="ECO:0000313" key="1">
    <source>
        <dbReference type="EMBL" id="CAG9309854.1"/>
    </source>
</evidence>
<dbReference type="EMBL" id="CAJZBQ010000001">
    <property type="protein sequence ID" value="CAG9309854.1"/>
    <property type="molecule type" value="Genomic_DNA"/>
</dbReference>
<dbReference type="AlphaFoldDB" id="A0AAU9IFL4"/>
<comment type="caution">
    <text evidence="1">The sequence shown here is derived from an EMBL/GenBank/DDBJ whole genome shotgun (WGS) entry which is preliminary data.</text>
</comment>
<protein>
    <submittedName>
        <fullName evidence="1">Uncharacterized protein</fullName>
    </submittedName>
</protein>
<accession>A0AAU9IFL4</accession>
<name>A0AAU9IFL4_9CILI</name>
<dbReference type="Proteomes" id="UP001162131">
    <property type="component" value="Unassembled WGS sequence"/>
</dbReference>
<keyword evidence="2" id="KW-1185">Reference proteome</keyword>
<proteinExistence type="predicted"/>
<reference evidence="1" key="1">
    <citation type="submission" date="2021-09" db="EMBL/GenBank/DDBJ databases">
        <authorList>
            <consortium name="AG Swart"/>
            <person name="Singh M."/>
            <person name="Singh A."/>
            <person name="Seah K."/>
            <person name="Emmerich C."/>
        </authorList>
    </citation>
    <scope>NUCLEOTIDE SEQUENCE</scope>
    <source>
        <strain evidence="1">ATCC30299</strain>
    </source>
</reference>
<sequence>MFQINRFIESIKFLIEACWNKIQKRISIKLSIIKHQMLKTHIKAHKPSYYLKIQFLFLILKWLTKFQNDFAPEA</sequence>
<gene>
    <name evidence="1" type="ORF">BSTOLATCC_MIC69</name>
</gene>